<reference evidence="2" key="1">
    <citation type="journal article" date="2016" name="Nat. Biotechnol.">
        <title>Sequencing wild and cultivated cassava and related species reveals extensive interspecific hybridization and genetic diversity.</title>
        <authorList>
            <person name="Bredeson J.V."/>
            <person name="Lyons J.B."/>
            <person name="Prochnik S.E."/>
            <person name="Wu G.A."/>
            <person name="Ha C.M."/>
            <person name="Edsinger-Gonzales E."/>
            <person name="Grimwood J."/>
            <person name="Schmutz J."/>
            <person name="Rabbi I.Y."/>
            <person name="Egesi C."/>
            <person name="Nauluvula P."/>
            <person name="Lebot V."/>
            <person name="Ndunguru J."/>
            <person name="Mkamilo G."/>
            <person name="Bart R.S."/>
            <person name="Setter T.L."/>
            <person name="Gleadow R.M."/>
            <person name="Kulakow P."/>
            <person name="Ferguson M.E."/>
            <person name="Rounsley S."/>
            <person name="Rokhsar D.S."/>
        </authorList>
    </citation>
    <scope>NUCLEOTIDE SEQUENCE [LARGE SCALE GENOMIC DNA]</scope>
    <source>
        <strain evidence="2">cv. AM560-2</strain>
    </source>
</reference>
<name>A0ACB7HC87_MANES</name>
<organism evidence="1 2">
    <name type="scientific">Manihot esculenta</name>
    <name type="common">Cassava</name>
    <name type="synonym">Jatropha manihot</name>
    <dbReference type="NCBI Taxonomy" id="3983"/>
    <lineage>
        <taxon>Eukaryota</taxon>
        <taxon>Viridiplantae</taxon>
        <taxon>Streptophyta</taxon>
        <taxon>Embryophyta</taxon>
        <taxon>Tracheophyta</taxon>
        <taxon>Spermatophyta</taxon>
        <taxon>Magnoliopsida</taxon>
        <taxon>eudicotyledons</taxon>
        <taxon>Gunneridae</taxon>
        <taxon>Pentapetalae</taxon>
        <taxon>rosids</taxon>
        <taxon>fabids</taxon>
        <taxon>Malpighiales</taxon>
        <taxon>Euphorbiaceae</taxon>
        <taxon>Crotonoideae</taxon>
        <taxon>Manihoteae</taxon>
        <taxon>Manihot</taxon>
    </lineage>
</organism>
<sequence length="533" mass="60172">MYIFKQLKKSISLESNCSSQPLSFFGYKKQHLASFFLIKFSFCRLLLHNTQAQMVPFAIARDKRPHAVCVPYPAQGHVNPMLKLAKILHSNGFHITFVNTEYNHRRLLSSRGPDSLDGLPDFYFDSIPDGLPPSDADATQDIPSLCASTSKYSLLPFRHLLSRLNSSSTVPPVTCVISDACMSFTLDAAQEFGIPNVLFWTPSSCGVLGYAHYRHLIERGLTPIKDESHLTNGYLETTIDWIPGMRNIRLRDLPSFIRTTDRNDIMLNFLAREIERTSRASAVILNTFEAFEKHVLDVLSTMLPPIYTIGPLQLLVDQIPNSNLRNIGSNLWKEQPECIHWLDSKDPNSVLYVNFGSITVITPQQMVEFAWGLANSKKPFLWIIRPDLVVGEAAMLPPEFVSETEDRGMLASWCPQEQVLKHPAIGGFLSHMGWNSTLDSVCGGVPMVCWPFFAEQQTNCWFACNEWGIGMEIDNDVTREEVENLVIELMDGKKGIEMKRQAMEWKTKAEKATTPGGSSHRNLVELLGFLQRK</sequence>
<protein>
    <submittedName>
        <fullName evidence="1">Uncharacterized protein</fullName>
    </submittedName>
</protein>
<proteinExistence type="predicted"/>
<keyword evidence="2" id="KW-1185">Reference proteome</keyword>
<accession>A0ACB7HC87</accession>
<evidence type="ECO:0000313" key="2">
    <source>
        <dbReference type="Proteomes" id="UP000091857"/>
    </source>
</evidence>
<evidence type="ECO:0000313" key="1">
    <source>
        <dbReference type="EMBL" id="KAG8650374.1"/>
    </source>
</evidence>
<comment type="caution">
    <text evidence="1">The sequence shown here is derived from an EMBL/GenBank/DDBJ whole genome shotgun (WGS) entry which is preliminary data.</text>
</comment>
<dbReference type="Proteomes" id="UP000091857">
    <property type="component" value="Chromosome 7"/>
</dbReference>
<dbReference type="EMBL" id="CM004393">
    <property type="protein sequence ID" value="KAG8650374.1"/>
    <property type="molecule type" value="Genomic_DNA"/>
</dbReference>
<gene>
    <name evidence="1" type="ORF">MANES_07G033500v8</name>
</gene>